<dbReference type="SUPFAM" id="SSF101386">
    <property type="entry name" value="all-alpha NTP pyrophosphatases"/>
    <property type="match status" value="2"/>
</dbReference>
<comment type="caution">
    <text evidence="2">The sequence shown here is derived from an EMBL/GenBank/DDBJ whole genome shotgun (WGS) entry which is preliminary data.</text>
</comment>
<name>A0A839UQZ5_9GAMM</name>
<dbReference type="InterPro" id="IPR011551">
    <property type="entry name" value="NTP_PyrPHydrolase_MazG"/>
</dbReference>
<dbReference type="PANTHER" id="PTHR30522">
    <property type="entry name" value="NUCLEOSIDE TRIPHOSPHATE PYROPHOSPHOHYDROLASE"/>
    <property type="match status" value="1"/>
</dbReference>
<dbReference type="AlphaFoldDB" id="A0A839UQZ5"/>
<dbReference type="FunFam" id="1.10.287.1080:FF:000001">
    <property type="entry name" value="Nucleoside triphosphate pyrophosphohydrolase"/>
    <property type="match status" value="1"/>
</dbReference>
<dbReference type="EMBL" id="JACHXZ010000002">
    <property type="protein sequence ID" value="MBB3168276.1"/>
    <property type="molecule type" value="Genomic_DNA"/>
</dbReference>
<dbReference type="Pfam" id="PF03819">
    <property type="entry name" value="MazG"/>
    <property type="match status" value="2"/>
</dbReference>
<dbReference type="GO" id="GO:0006203">
    <property type="term" value="P:dGTP catabolic process"/>
    <property type="evidence" value="ECO:0007669"/>
    <property type="project" value="TreeGrafter"/>
</dbReference>
<evidence type="ECO:0000313" key="3">
    <source>
        <dbReference type="Proteomes" id="UP000559987"/>
    </source>
</evidence>
<dbReference type="GO" id="GO:0046076">
    <property type="term" value="P:dTTP catabolic process"/>
    <property type="evidence" value="ECO:0007669"/>
    <property type="project" value="TreeGrafter"/>
</dbReference>
<accession>A0A839UQZ5</accession>
<evidence type="ECO:0000259" key="1">
    <source>
        <dbReference type="Pfam" id="PF03819"/>
    </source>
</evidence>
<dbReference type="CDD" id="cd11528">
    <property type="entry name" value="NTP-PPase_MazG_Nterm"/>
    <property type="match status" value="1"/>
</dbReference>
<dbReference type="InterPro" id="IPR048015">
    <property type="entry name" value="NTP-PPase_MazG-like_N"/>
</dbReference>
<dbReference type="RefSeq" id="WP_183909769.1">
    <property type="nucleotide sequence ID" value="NZ_JACHXZ010000002.1"/>
</dbReference>
<dbReference type="CDD" id="cd11529">
    <property type="entry name" value="NTP-PPase_MazG_Cterm"/>
    <property type="match status" value="1"/>
</dbReference>
<organism evidence="2 3">
    <name type="scientific">Simiduia aestuariiviva</name>
    <dbReference type="NCBI Taxonomy" id="1510459"/>
    <lineage>
        <taxon>Bacteria</taxon>
        <taxon>Pseudomonadati</taxon>
        <taxon>Pseudomonadota</taxon>
        <taxon>Gammaproteobacteria</taxon>
        <taxon>Cellvibrionales</taxon>
        <taxon>Cellvibrionaceae</taxon>
        <taxon>Simiduia</taxon>
    </lineage>
</organism>
<dbReference type="GO" id="GO:0046081">
    <property type="term" value="P:dUTP catabolic process"/>
    <property type="evidence" value="ECO:0007669"/>
    <property type="project" value="TreeGrafter"/>
</dbReference>
<dbReference type="InterPro" id="IPR004518">
    <property type="entry name" value="MazG-like_dom"/>
</dbReference>
<dbReference type="GO" id="GO:0046061">
    <property type="term" value="P:dATP catabolic process"/>
    <property type="evidence" value="ECO:0007669"/>
    <property type="project" value="TreeGrafter"/>
</dbReference>
<sequence length="280" mass="31394">MDQDISATQYTLGDLLYLMERLRDPDTGCSWDVQQTFATIVPSTLEEAYEVADAIERGDFNHLGEELGDLLFQVIFYAQLGREKGYFDFNGLVSQLTAKLIGRHPHVFPDGQLRAVANATNKDDVDVKAQWESLKTKEREKKGDAGVFADVPLNLPSVSRAQKLQKRAANVGFDFESPNTAMMKVREELQEVEHELQQMQGGRASEALGEELGDLLFSVVNVCRLSKFDAESLLRATNRKFEHRFGNMERQLLTDGVSVETATLTQMEAAWQAVKALDES</sequence>
<keyword evidence="2" id="KW-0378">Hydrolase</keyword>
<dbReference type="PANTHER" id="PTHR30522:SF0">
    <property type="entry name" value="NUCLEOSIDE TRIPHOSPHATE PYROPHOSPHOHYDROLASE"/>
    <property type="match status" value="1"/>
</dbReference>
<dbReference type="Proteomes" id="UP000559987">
    <property type="component" value="Unassembled WGS sequence"/>
</dbReference>
<evidence type="ECO:0000313" key="2">
    <source>
        <dbReference type="EMBL" id="MBB3168276.1"/>
    </source>
</evidence>
<keyword evidence="3" id="KW-1185">Reference proteome</keyword>
<dbReference type="NCBIfam" id="TIGR00444">
    <property type="entry name" value="mazG"/>
    <property type="match status" value="1"/>
</dbReference>
<gene>
    <name evidence="2" type="ORF">FHS30_001460</name>
</gene>
<proteinExistence type="predicted"/>
<reference evidence="2 3" key="1">
    <citation type="submission" date="2020-08" db="EMBL/GenBank/DDBJ databases">
        <title>Genomic Encyclopedia of Type Strains, Phase III (KMG-III): the genomes of soil and plant-associated and newly described type strains.</title>
        <authorList>
            <person name="Whitman W."/>
        </authorList>
    </citation>
    <scope>NUCLEOTIDE SEQUENCE [LARGE SCALE GENOMIC DNA]</scope>
    <source>
        <strain evidence="2 3">CECT 8571</strain>
    </source>
</reference>
<dbReference type="Gene3D" id="1.10.287.1080">
    <property type="entry name" value="MazG-like"/>
    <property type="match status" value="2"/>
</dbReference>
<protein>
    <submittedName>
        <fullName evidence="2">ATP diphosphatase</fullName>
        <ecNumber evidence="2">3.6.1.8</ecNumber>
    </submittedName>
</protein>
<dbReference type="GO" id="GO:0047693">
    <property type="term" value="F:ATP diphosphatase activity"/>
    <property type="evidence" value="ECO:0007669"/>
    <property type="project" value="UniProtKB-EC"/>
</dbReference>
<feature type="domain" description="NTP pyrophosphohydrolase MazG-like" evidence="1">
    <location>
        <begin position="177"/>
        <end position="244"/>
    </location>
</feature>
<dbReference type="GO" id="GO:0046047">
    <property type="term" value="P:TTP catabolic process"/>
    <property type="evidence" value="ECO:0007669"/>
    <property type="project" value="TreeGrafter"/>
</dbReference>
<feature type="domain" description="NTP pyrophosphohydrolase MazG-like" evidence="1">
    <location>
        <begin position="35"/>
        <end position="108"/>
    </location>
</feature>
<dbReference type="GO" id="GO:0046052">
    <property type="term" value="P:UTP catabolic process"/>
    <property type="evidence" value="ECO:0007669"/>
    <property type="project" value="TreeGrafter"/>
</dbReference>
<dbReference type="InterPro" id="IPR048011">
    <property type="entry name" value="NTP-PPase_MazG-like_C"/>
</dbReference>
<dbReference type="GO" id="GO:0006950">
    <property type="term" value="P:response to stress"/>
    <property type="evidence" value="ECO:0007669"/>
    <property type="project" value="UniProtKB-ARBA"/>
</dbReference>
<dbReference type="EC" id="3.6.1.8" evidence="2"/>
<dbReference type="NCBIfam" id="NF007113">
    <property type="entry name" value="PRK09562.1"/>
    <property type="match status" value="1"/>
</dbReference>